<dbReference type="OrthoDB" id="3267106at2759"/>
<keyword evidence="6" id="KW-0472">Membrane</keyword>
<keyword evidence="4" id="KW-1015">Disulfide bond</keyword>
<dbReference type="AlphaFoldDB" id="A0A0H2R8K7"/>
<evidence type="ECO:0000256" key="2">
    <source>
        <dbReference type="ARBA" id="ARBA00022525"/>
    </source>
</evidence>
<evidence type="ECO:0000256" key="4">
    <source>
        <dbReference type="ARBA" id="ARBA00023157"/>
    </source>
</evidence>
<dbReference type="SMART" id="SM00747">
    <property type="entry name" value="CFEM"/>
    <property type="match status" value="1"/>
</dbReference>
<keyword evidence="10" id="KW-1185">Reference proteome</keyword>
<dbReference type="InParanoid" id="A0A0H2R8K7"/>
<keyword evidence="6" id="KW-1133">Transmembrane helix</keyword>
<dbReference type="EMBL" id="KQ086260">
    <property type="protein sequence ID" value="KLO05863.1"/>
    <property type="molecule type" value="Genomic_DNA"/>
</dbReference>
<evidence type="ECO:0000256" key="7">
    <source>
        <dbReference type="SAM" id="SignalP"/>
    </source>
</evidence>
<evidence type="ECO:0000313" key="9">
    <source>
        <dbReference type="EMBL" id="KLO05863.1"/>
    </source>
</evidence>
<dbReference type="Pfam" id="PF05730">
    <property type="entry name" value="CFEM"/>
    <property type="match status" value="1"/>
</dbReference>
<reference evidence="9 10" key="1">
    <citation type="submission" date="2015-04" db="EMBL/GenBank/DDBJ databases">
        <title>Complete genome sequence of Schizopora paradoxa KUC8140, a cosmopolitan wood degrader in East Asia.</title>
        <authorList>
            <consortium name="DOE Joint Genome Institute"/>
            <person name="Min B."/>
            <person name="Park H."/>
            <person name="Jang Y."/>
            <person name="Kim J.-J."/>
            <person name="Kim K.H."/>
            <person name="Pangilinan J."/>
            <person name="Lipzen A."/>
            <person name="Riley R."/>
            <person name="Grigoriev I.V."/>
            <person name="Spatafora J.W."/>
            <person name="Choi I.-G."/>
        </authorList>
    </citation>
    <scope>NUCLEOTIDE SEQUENCE [LARGE SCALE GENOMIC DNA]</scope>
    <source>
        <strain evidence="9 10">KUC8140</strain>
    </source>
</reference>
<keyword evidence="6" id="KW-0812">Transmembrane</keyword>
<dbReference type="GO" id="GO:0005576">
    <property type="term" value="C:extracellular region"/>
    <property type="evidence" value="ECO:0007669"/>
    <property type="project" value="UniProtKB-SubCell"/>
</dbReference>
<dbReference type="InterPro" id="IPR008427">
    <property type="entry name" value="Extracellular_membr_CFEM_dom"/>
</dbReference>
<keyword evidence="3 7" id="KW-0732">Signal</keyword>
<feature type="compositionally biased region" description="Low complexity" evidence="5">
    <location>
        <begin position="186"/>
        <end position="210"/>
    </location>
</feature>
<evidence type="ECO:0000256" key="1">
    <source>
        <dbReference type="ARBA" id="ARBA00004613"/>
    </source>
</evidence>
<organism evidence="9 10">
    <name type="scientific">Schizopora paradoxa</name>
    <dbReference type="NCBI Taxonomy" id="27342"/>
    <lineage>
        <taxon>Eukaryota</taxon>
        <taxon>Fungi</taxon>
        <taxon>Dikarya</taxon>
        <taxon>Basidiomycota</taxon>
        <taxon>Agaricomycotina</taxon>
        <taxon>Agaricomycetes</taxon>
        <taxon>Hymenochaetales</taxon>
        <taxon>Schizoporaceae</taxon>
        <taxon>Schizopora</taxon>
    </lineage>
</organism>
<dbReference type="Proteomes" id="UP000053477">
    <property type="component" value="Unassembled WGS sequence"/>
</dbReference>
<feature type="signal peptide" evidence="7">
    <location>
        <begin position="1"/>
        <end position="20"/>
    </location>
</feature>
<keyword evidence="2" id="KW-0964">Secreted</keyword>
<feature type="chain" id="PRO_5005201753" description="CFEM domain-containing protein" evidence="7">
    <location>
        <begin position="21"/>
        <end position="241"/>
    </location>
</feature>
<dbReference type="PROSITE" id="PS52012">
    <property type="entry name" value="CFEM"/>
    <property type="match status" value="1"/>
</dbReference>
<feature type="domain" description="CFEM" evidence="8">
    <location>
        <begin position="88"/>
        <end position="199"/>
    </location>
</feature>
<evidence type="ECO:0000256" key="6">
    <source>
        <dbReference type="SAM" id="Phobius"/>
    </source>
</evidence>
<evidence type="ECO:0000256" key="3">
    <source>
        <dbReference type="ARBA" id="ARBA00022729"/>
    </source>
</evidence>
<accession>A0A0H2R8K7</accession>
<evidence type="ECO:0000313" key="10">
    <source>
        <dbReference type="Proteomes" id="UP000053477"/>
    </source>
</evidence>
<evidence type="ECO:0000256" key="5">
    <source>
        <dbReference type="SAM" id="MobiDB-lite"/>
    </source>
</evidence>
<feature type="transmembrane region" description="Helical" evidence="6">
    <location>
        <begin position="217"/>
        <end position="240"/>
    </location>
</feature>
<proteinExistence type="predicted"/>
<comment type="subcellular location">
    <subcellularLocation>
        <location evidence="1">Secreted</location>
    </subcellularLocation>
</comment>
<sequence length="241" mass="24200">MLLAIFAVYGLLANVPLALADPSFADAIPKRSASLTAPIPSTTTTSGSSSTTTSTSSSSESVVISTSVTTLLTTSVGPNGTSTFSTTLTSVISSGGVATGTLTTTSFPSLGTSSPCVNNCLALAVSQVNCSTITDVSCFCVNGNFPLDLVGCVSAQCSDELSSAESLAREFCALASSSASLTFPASPTNSSTSSSSSSSSTQSPTPTGNSSTSLHRYGLLFGYEIFVSFVVVTFSFLAVIV</sequence>
<protein>
    <recommendedName>
        <fullName evidence="8">CFEM domain-containing protein</fullName>
    </recommendedName>
</protein>
<evidence type="ECO:0000259" key="8">
    <source>
        <dbReference type="PROSITE" id="PS52012"/>
    </source>
</evidence>
<feature type="region of interest" description="Disordered" evidence="5">
    <location>
        <begin position="36"/>
        <end position="57"/>
    </location>
</feature>
<gene>
    <name evidence="9" type="ORF">SCHPADRAFT_1002670</name>
</gene>
<name>A0A0H2R8K7_9AGAM</name>
<feature type="region of interest" description="Disordered" evidence="5">
    <location>
        <begin position="181"/>
        <end position="210"/>
    </location>
</feature>